<organism evidence="3 4">
    <name type="scientific">Crossiella equi</name>
    <dbReference type="NCBI Taxonomy" id="130796"/>
    <lineage>
        <taxon>Bacteria</taxon>
        <taxon>Bacillati</taxon>
        <taxon>Actinomycetota</taxon>
        <taxon>Actinomycetes</taxon>
        <taxon>Pseudonocardiales</taxon>
        <taxon>Pseudonocardiaceae</taxon>
        <taxon>Crossiella</taxon>
    </lineage>
</organism>
<feature type="chain" id="PRO_5045443553" description="PET hydrolase/cutinase-like domain-containing protein" evidence="1">
    <location>
        <begin position="28"/>
        <end position="280"/>
    </location>
</feature>
<feature type="signal peptide" evidence="1">
    <location>
        <begin position="1"/>
        <end position="27"/>
    </location>
</feature>
<keyword evidence="4" id="KW-1185">Reference proteome</keyword>
<evidence type="ECO:0000313" key="4">
    <source>
        <dbReference type="Proteomes" id="UP001519363"/>
    </source>
</evidence>
<dbReference type="EMBL" id="JAGIOO010000001">
    <property type="protein sequence ID" value="MBP2478614.1"/>
    <property type="molecule type" value="Genomic_DNA"/>
</dbReference>
<dbReference type="InterPro" id="IPR029058">
    <property type="entry name" value="AB_hydrolase_fold"/>
</dbReference>
<accession>A0ABS5AQW8</accession>
<dbReference type="SUPFAM" id="SSF53474">
    <property type="entry name" value="alpha/beta-Hydrolases"/>
    <property type="match status" value="1"/>
</dbReference>
<dbReference type="PANTHER" id="PTHR33428">
    <property type="entry name" value="CHLOROPHYLLASE-2, CHLOROPLASTIC"/>
    <property type="match status" value="1"/>
</dbReference>
<sequence length="280" mass="29048">MTRFPRRWASTAAATLLLALLPATATAQPSGCPSVGRDWAAPGPFAVTESPSGAGHTVFRPAELGSRGCAKHPVLLWGNGSYATPADYAKLLRHLASHGFLVAAADTTQSGSGKEMLAGLDHLTAENTRAGSPYEGRVDLANVGAAGHSQGGGGAILAGADPRVRTTVPIQPGPQGSTDALSGPVFYLGGQLDVIVAPLLLILPRFRQTRHIPAVYGELAFAGHSAPSGDGGGYRGPITAWLRYHLLGDPLARAEFYGPGCHNCAARVWSDFRRNDRAAG</sequence>
<dbReference type="Pfam" id="PF12740">
    <property type="entry name" value="PETase"/>
    <property type="match status" value="1"/>
</dbReference>
<protein>
    <recommendedName>
        <fullName evidence="2">PET hydrolase/cutinase-like domain-containing protein</fullName>
    </recommendedName>
</protein>
<proteinExistence type="predicted"/>
<name>A0ABS5AQW8_9PSEU</name>
<dbReference type="InterPro" id="IPR041127">
    <property type="entry name" value="PET_hydrolase/cutinase-like"/>
</dbReference>
<feature type="domain" description="PET hydrolase/cutinase-like" evidence="2">
    <location>
        <begin position="39"/>
        <end position="248"/>
    </location>
</feature>
<keyword evidence="1" id="KW-0732">Signal</keyword>
<dbReference type="PANTHER" id="PTHR33428:SF14">
    <property type="entry name" value="CARBOXYLESTERASE TYPE B DOMAIN-CONTAINING PROTEIN"/>
    <property type="match status" value="1"/>
</dbReference>
<comment type="caution">
    <text evidence="3">The sequence shown here is derived from an EMBL/GenBank/DDBJ whole genome shotgun (WGS) entry which is preliminary data.</text>
</comment>
<reference evidence="3 4" key="1">
    <citation type="submission" date="2021-03" db="EMBL/GenBank/DDBJ databases">
        <title>Sequencing the genomes of 1000 actinobacteria strains.</title>
        <authorList>
            <person name="Klenk H.-P."/>
        </authorList>
    </citation>
    <scope>NUCLEOTIDE SEQUENCE [LARGE SCALE GENOMIC DNA]</scope>
    <source>
        <strain evidence="3 4">DSM 44580</strain>
    </source>
</reference>
<dbReference type="RefSeq" id="WP_086789577.1">
    <property type="nucleotide sequence ID" value="NZ_JAGIOO010000001.1"/>
</dbReference>
<evidence type="ECO:0000256" key="1">
    <source>
        <dbReference type="SAM" id="SignalP"/>
    </source>
</evidence>
<gene>
    <name evidence="3" type="ORF">JOF53_007486</name>
</gene>
<evidence type="ECO:0000313" key="3">
    <source>
        <dbReference type="EMBL" id="MBP2478614.1"/>
    </source>
</evidence>
<dbReference type="Proteomes" id="UP001519363">
    <property type="component" value="Unassembled WGS sequence"/>
</dbReference>
<dbReference type="Gene3D" id="3.40.50.1820">
    <property type="entry name" value="alpha/beta hydrolase"/>
    <property type="match status" value="1"/>
</dbReference>
<evidence type="ECO:0000259" key="2">
    <source>
        <dbReference type="Pfam" id="PF12740"/>
    </source>
</evidence>